<feature type="compositionally biased region" description="Polar residues" evidence="1">
    <location>
        <begin position="22"/>
        <end position="39"/>
    </location>
</feature>
<protein>
    <submittedName>
        <fullName evidence="3">Uncharacterized protein</fullName>
    </submittedName>
</protein>
<proteinExistence type="predicted"/>
<keyword evidence="4" id="KW-1185">Reference proteome</keyword>
<feature type="signal peptide" evidence="2">
    <location>
        <begin position="1"/>
        <end position="20"/>
    </location>
</feature>
<dbReference type="RefSeq" id="WP_108107980.1">
    <property type="nucleotide sequence ID" value="NZ_QASN01000020.1"/>
</dbReference>
<dbReference type="Proteomes" id="UP000244064">
    <property type="component" value="Unassembled WGS sequence"/>
</dbReference>
<sequence length="104" mass="10196">MKKLNCLALGLCLMSGAAVAADSTSPNTPATQPGASQSGPVDRGAVGNGSMGTGDGILDHERREEQRSPGVGSGAGTDGTDSRTSGSGTDSDSVPNNIPPARAN</sequence>
<feature type="chain" id="PRO_5015698294" evidence="2">
    <location>
        <begin position="21"/>
        <end position="104"/>
    </location>
</feature>
<organism evidence="3 4">
    <name type="scientific">Pseudomonas mangrovi</name>
    <dbReference type="NCBI Taxonomy" id="2161748"/>
    <lineage>
        <taxon>Bacteria</taxon>
        <taxon>Pseudomonadati</taxon>
        <taxon>Pseudomonadota</taxon>
        <taxon>Gammaproteobacteria</taxon>
        <taxon>Pseudomonadales</taxon>
        <taxon>Pseudomonadaceae</taxon>
        <taxon>Pseudomonas</taxon>
    </lineage>
</organism>
<gene>
    <name evidence="3" type="ORF">DBO85_14550</name>
</gene>
<reference evidence="3 4" key="1">
    <citation type="submission" date="2018-04" db="EMBL/GenBank/DDBJ databases">
        <title>Pseudomonas sp. nov., isolated from mangrove soil.</title>
        <authorList>
            <person name="Chen C."/>
        </authorList>
    </citation>
    <scope>NUCLEOTIDE SEQUENCE [LARGE SCALE GENOMIC DNA]</scope>
    <source>
        <strain evidence="3 4">TC-11</strain>
    </source>
</reference>
<name>A0A2T5P754_9PSED</name>
<keyword evidence="2" id="KW-0732">Signal</keyword>
<dbReference type="EMBL" id="QASN01000020">
    <property type="protein sequence ID" value="PTU73534.1"/>
    <property type="molecule type" value="Genomic_DNA"/>
</dbReference>
<dbReference type="AlphaFoldDB" id="A0A2T5P754"/>
<evidence type="ECO:0000256" key="1">
    <source>
        <dbReference type="SAM" id="MobiDB-lite"/>
    </source>
</evidence>
<feature type="region of interest" description="Disordered" evidence="1">
    <location>
        <begin position="20"/>
        <end position="104"/>
    </location>
</feature>
<comment type="caution">
    <text evidence="3">The sequence shown here is derived from an EMBL/GenBank/DDBJ whole genome shotgun (WGS) entry which is preliminary data.</text>
</comment>
<evidence type="ECO:0000313" key="3">
    <source>
        <dbReference type="EMBL" id="PTU73534.1"/>
    </source>
</evidence>
<feature type="compositionally biased region" description="Gly residues" evidence="1">
    <location>
        <begin position="46"/>
        <end position="55"/>
    </location>
</feature>
<accession>A0A2T5P754</accession>
<evidence type="ECO:0000313" key="4">
    <source>
        <dbReference type="Proteomes" id="UP000244064"/>
    </source>
</evidence>
<evidence type="ECO:0000256" key="2">
    <source>
        <dbReference type="SAM" id="SignalP"/>
    </source>
</evidence>
<feature type="compositionally biased region" description="Low complexity" evidence="1">
    <location>
        <begin position="78"/>
        <end position="93"/>
    </location>
</feature>
<feature type="compositionally biased region" description="Basic and acidic residues" evidence="1">
    <location>
        <begin position="57"/>
        <end position="67"/>
    </location>
</feature>